<dbReference type="GO" id="GO:0006355">
    <property type="term" value="P:regulation of DNA-templated transcription"/>
    <property type="evidence" value="ECO:0007669"/>
    <property type="project" value="InterPro"/>
</dbReference>
<evidence type="ECO:0000256" key="1">
    <source>
        <dbReference type="ARBA" id="ARBA00023125"/>
    </source>
</evidence>
<keyword evidence="2" id="KW-1133">Transmembrane helix</keyword>
<dbReference type="OrthoDB" id="5801519at2"/>
<dbReference type="SMART" id="SM00862">
    <property type="entry name" value="Trans_reg_C"/>
    <property type="match status" value="1"/>
</dbReference>
<dbReference type="HOGENOM" id="CLU_146730_0_0_6"/>
<dbReference type="AlphaFoldDB" id="A0A0H3FDA2"/>
<dbReference type="InterPro" id="IPR016032">
    <property type="entry name" value="Sig_transdc_resp-reg_C-effctor"/>
</dbReference>
<keyword evidence="2" id="KW-0812">Transmembrane</keyword>
<gene>
    <name evidence="4" type="ordered locus">Rahaq_3629</name>
</gene>
<dbReference type="Proteomes" id="UP000007257">
    <property type="component" value="Chromosome"/>
</dbReference>
<evidence type="ECO:0000259" key="3">
    <source>
        <dbReference type="SMART" id="SM00862"/>
    </source>
</evidence>
<keyword evidence="1" id="KW-0238">DNA-binding</keyword>
<dbReference type="eggNOG" id="COG3710">
    <property type="taxonomic scope" value="Bacteria"/>
</dbReference>
<dbReference type="RefSeq" id="WP_013576910.1">
    <property type="nucleotide sequence ID" value="NC_015061.1"/>
</dbReference>
<dbReference type="KEGG" id="rah:Rahaq_3629"/>
<dbReference type="GO" id="GO:0003677">
    <property type="term" value="F:DNA binding"/>
    <property type="evidence" value="ECO:0007669"/>
    <property type="project" value="UniProtKB-KW"/>
</dbReference>
<keyword evidence="2" id="KW-0472">Membrane</keyword>
<sequence>MMAVYLINGEYVFNEKTKEFKKLHSDVNIKLTSMRARCLSYIIEHAKDEVIEKEAISVALWGSRSKFTSDASLTQTLYLIRRDLKFAGLDEFFITVPKSGIRVSTSATVEVMEEKASPVKNLRPWMLMFGFLVSVLLIGTALFLTFQL</sequence>
<dbReference type="Gene3D" id="1.10.10.10">
    <property type="entry name" value="Winged helix-like DNA-binding domain superfamily/Winged helix DNA-binding domain"/>
    <property type="match status" value="1"/>
</dbReference>
<reference evidence="5" key="1">
    <citation type="submission" date="2011-01" db="EMBL/GenBank/DDBJ databases">
        <title>Complete sequence of chromosome of Rahnella sp. Y9602.</title>
        <authorList>
            <consortium name="US DOE Joint Genome Institute"/>
            <person name="Lucas S."/>
            <person name="Copeland A."/>
            <person name="Lapidus A."/>
            <person name="Cheng J.-F."/>
            <person name="Goodwin L."/>
            <person name="Pitluck S."/>
            <person name="Lu M."/>
            <person name="Detter J.C."/>
            <person name="Han C."/>
            <person name="Tapia R."/>
            <person name="Land M."/>
            <person name="Hauser L."/>
            <person name="Kyrpides N."/>
            <person name="Ivanova N."/>
            <person name="Ovchinnikova G."/>
            <person name="Pagani I."/>
            <person name="Sobecky P.A."/>
            <person name="Martinez R.J."/>
            <person name="Woyke T."/>
        </authorList>
    </citation>
    <scope>NUCLEOTIDE SEQUENCE [LARGE SCALE GENOMIC DNA]</scope>
    <source>
        <strain evidence="5">Y9602</strain>
    </source>
</reference>
<evidence type="ECO:0000313" key="4">
    <source>
        <dbReference type="EMBL" id="ADW75219.1"/>
    </source>
</evidence>
<accession>A0A0H3FDA2</accession>
<feature type="transmembrane region" description="Helical" evidence="2">
    <location>
        <begin position="125"/>
        <end position="146"/>
    </location>
</feature>
<evidence type="ECO:0000256" key="2">
    <source>
        <dbReference type="SAM" id="Phobius"/>
    </source>
</evidence>
<reference evidence="4 5" key="2">
    <citation type="journal article" date="2012" name="J. Bacteriol.">
        <title>Complete Genome Sequence of Rahnella sp. Strain Y9602, a Gammaproteobacterium Isolate from Metal- and Radionuclide-Contaminated Soil.</title>
        <authorList>
            <person name="Martinez R.J."/>
            <person name="Bruce D."/>
            <person name="Detter C."/>
            <person name="Goodwin L.A."/>
            <person name="Han J."/>
            <person name="Han C.S."/>
            <person name="Held B."/>
            <person name="Land M.L."/>
            <person name="Mikhailova N."/>
            <person name="Nolan M."/>
            <person name="Pennacchio L."/>
            <person name="Pitluck S."/>
            <person name="Tapia R."/>
            <person name="Woyke T."/>
            <person name="Sobecky P.A."/>
        </authorList>
    </citation>
    <scope>NUCLEOTIDE SEQUENCE [LARGE SCALE GENOMIC DNA]</scope>
    <source>
        <strain evidence="4 5">Y9602</strain>
    </source>
</reference>
<dbReference type="EMBL" id="CP002505">
    <property type="protein sequence ID" value="ADW75219.1"/>
    <property type="molecule type" value="Genomic_DNA"/>
</dbReference>
<proteinExistence type="predicted"/>
<dbReference type="SUPFAM" id="SSF46894">
    <property type="entry name" value="C-terminal effector domain of the bipartite response regulators"/>
    <property type="match status" value="1"/>
</dbReference>
<feature type="domain" description="OmpR/PhoB-type" evidence="3">
    <location>
        <begin position="26"/>
        <end position="103"/>
    </location>
</feature>
<evidence type="ECO:0000313" key="5">
    <source>
        <dbReference type="Proteomes" id="UP000007257"/>
    </source>
</evidence>
<organism evidence="4 5">
    <name type="scientific">Rahnella sp. (strain Y9602)</name>
    <dbReference type="NCBI Taxonomy" id="2703885"/>
    <lineage>
        <taxon>Bacteria</taxon>
        <taxon>Pseudomonadati</taxon>
        <taxon>Pseudomonadota</taxon>
        <taxon>Gammaproteobacteria</taxon>
        <taxon>Enterobacterales</taxon>
        <taxon>Yersiniaceae</taxon>
        <taxon>Rahnella</taxon>
    </lineage>
</organism>
<dbReference type="InterPro" id="IPR036388">
    <property type="entry name" value="WH-like_DNA-bd_sf"/>
</dbReference>
<dbReference type="GO" id="GO:0000160">
    <property type="term" value="P:phosphorelay signal transduction system"/>
    <property type="evidence" value="ECO:0007669"/>
    <property type="project" value="InterPro"/>
</dbReference>
<name>A0A0H3FDA2_RAHSY</name>
<protein>
    <submittedName>
        <fullName evidence="4">Putative transcriptional regulator, CadC</fullName>
    </submittedName>
</protein>
<dbReference type="InterPro" id="IPR001867">
    <property type="entry name" value="OmpR/PhoB-type_DNA-bd"/>
</dbReference>